<evidence type="ECO:0000313" key="2">
    <source>
        <dbReference type="Proteomes" id="UP000183053"/>
    </source>
</evidence>
<reference evidence="2" key="1">
    <citation type="submission" date="2016-10" db="EMBL/GenBank/DDBJ databases">
        <authorList>
            <person name="Varghese N."/>
            <person name="Submissions S."/>
        </authorList>
    </citation>
    <scope>NUCLEOTIDE SEQUENCE [LARGE SCALE GENOMIC DNA]</scope>
    <source>
        <strain evidence="2">DSM 44142</strain>
    </source>
</reference>
<keyword evidence="2" id="KW-1185">Reference proteome</keyword>
<gene>
    <name evidence="1" type="ORF">SAMN04489765_1995</name>
</gene>
<dbReference type="RefSeq" id="WP_068535429.1">
    <property type="nucleotide sequence ID" value="NZ_FNLF01000002.1"/>
</dbReference>
<dbReference type="Gene3D" id="3.40.630.30">
    <property type="match status" value="1"/>
</dbReference>
<proteinExistence type="predicted"/>
<organism evidence="1 2">
    <name type="scientific">Tsukamurella pulmonis</name>
    <dbReference type="NCBI Taxonomy" id="47312"/>
    <lineage>
        <taxon>Bacteria</taxon>
        <taxon>Bacillati</taxon>
        <taxon>Actinomycetota</taxon>
        <taxon>Actinomycetes</taxon>
        <taxon>Mycobacteriales</taxon>
        <taxon>Tsukamurellaceae</taxon>
        <taxon>Tsukamurella</taxon>
    </lineage>
</organism>
<dbReference type="OrthoDB" id="3747845at2"/>
<accession>A0A1H1E1X9</accession>
<dbReference type="EMBL" id="FNLF01000002">
    <property type="protein sequence ID" value="SDQ82717.1"/>
    <property type="molecule type" value="Genomic_DNA"/>
</dbReference>
<sequence>MTTQSNSGRYRFGDRIIELRTSRLSDGRSWRRTNLEHEERLRPAFGSPSSDWDAEHSATAWAQKWLADRSGVGIPLSRLILLEEGDTDRVVGQQAYAGPDPRTGHAESSTWIAGLDDSSKVAVWLCAMNMLELFRLHPQVTWATAPLAVTNAPAIALAKAVNLTWINDMRGFREYSGVPIDHTLYAGPNTPEYKDHLEKLVASLGVERVAPRRAAAPSPEALLGLARAGVRRARARRGAGASSGAAAVLLPAATTEDGHAIAFVPGPDQRYTVTADGTRIGQVQITVDPGTSTTELIEWLRPDAPKEIATAATVAACRVLAERQNTRRLTVALADRHAGARDPLIGIDFVSEGQTLPTIGDADSPREMFTRYREQ</sequence>
<protein>
    <submittedName>
        <fullName evidence="1">Acetyltransferase (GNAT) domain-containing protein</fullName>
    </submittedName>
</protein>
<dbReference type="AlphaFoldDB" id="A0A1H1E1X9"/>
<evidence type="ECO:0000313" key="1">
    <source>
        <dbReference type="EMBL" id="SDQ82717.1"/>
    </source>
</evidence>
<keyword evidence="1" id="KW-0808">Transferase</keyword>
<dbReference type="Pfam" id="PF13420">
    <property type="entry name" value="Acetyltransf_4"/>
    <property type="match status" value="1"/>
</dbReference>
<name>A0A1H1E1X9_9ACTN</name>
<dbReference type="SUPFAM" id="SSF55729">
    <property type="entry name" value="Acyl-CoA N-acyltransferases (Nat)"/>
    <property type="match status" value="1"/>
</dbReference>
<dbReference type="Proteomes" id="UP000183053">
    <property type="component" value="Unassembled WGS sequence"/>
</dbReference>
<dbReference type="GO" id="GO:0016740">
    <property type="term" value="F:transferase activity"/>
    <property type="evidence" value="ECO:0007669"/>
    <property type="project" value="UniProtKB-KW"/>
</dbReference>
<dbReference type="STRING" id="47312.SAMN04489765_1995"/>
<dbReference type="InterPro" id="IPR016181">
    <property type="entry name" value="Acyl_CoA_acyltransferase"/>
</dbReference>